<evidence type="ECO:0000256" key="1">
    <source>
        <dbReference type="SAM" id="Phobius"/>
    </source>
</evidence>
<dbReference type="Gene3D" id="3.30.700.10">
    <property type="entry name" value="Glycoprotein, Type 4 Pilin"/>
    <property type="match status" value="1"/>
</dbReference>
<name>A0A3S3QJ50_9BACT</name>
<proteinExistence type="predicted"/>
<dbReference type="EMBL" id="MTKO01000071">
    <property type="protein sequence ID" value="RWX45883.1"/>
    <property type="molecule type" value="Genomic_DNA"/>
</dbReference>
<organism evidence="2 3">
    <name type="scientific">Candidatus Electrothrix aarhusensis</name>
    <dbReference type="NCBI Taxonomy" id="1859131"/>
    <lineage>
        <taxon>Bacteria</taxon>
        <taxon>Pseudomonadati</taxon>
        <taxon>Thermodesulfobacteriota</taxon>
        <taxon>Desulfobulbia</taxon>
        <taxon>Desulfobulbales</taxon>
        <taxon>Desulfobulbaceae</taxon>
        <taxon>Candidatus Electrothrix</taxon>
    </lineage>
</organism>
<keyword evidence="3" id="KW-1185">Reference proteome</keyword>
<comment type="caution">
    <text evidence="2">The sequence shown here is derived from an EMBL/GenBank/DDBJ whole genome shotgun (WGS) entry which is preliminary data.</text>
</comment>
<dbReference type="Pfam" id="PF07963">
    <property type="entry name" value="N_methyl"/>
    <property type="match status" value="1"/>
</dbReference>
<accession>A0A3S3QJ50</accession>
<keyword evidence="1" id="KW-0812">Transmembrane</keyword>
<evidence type="ECO:0000313" key="3">
    <source>
        <dbReference type="Proteomes" id="UP000287853"/>
    </source>
</evidence>
<reference evidence="2 3" key="1">
    <citation type="submission" date="2017-01" db="EMBL/GenBank/DDBJ databases">
        <title>The cable genome- insights into the physiology and evolution of filamentous bacteria capable of sulfide oxidation via long distance electron transfer.</title>
        <authorList>
            <person name="Schreiber L."/>
            <person name="Bjerg J.T."/>
            <person name="Boggild A."/>
            <person name="Van De Vossenberg J."/>
            <person name="Meysman F."/>
            <person name="Nielsen L.P."/>
            <person name="Schramm A."/>
            <person name="Kjeldsen K.U."/>
        </authorList>
    </citation>
    <scope>NUCLEOTIDE SEQUENCE [LARGE SCALE GENOMIC DNA]</scope>
    <source>
        <strain evidence="2">MCF</strain>
    </source>
</reference>
<gene>
    <name evidence="2" type="ORF">H206_00716</name>
</gene>
<keyword evidence="1" id="KW-0472">Membrane</keyword>
<keyword evidence="1" id="KW-1133">Transmembrane helix</keyword>
<sequence length="174" mass="19373">MRIRTDKKGFTLIELTIVMVLISLTASFALPKIQSSLYTNELRATAQRFVGLVTEASQEARAKNTEFSLRFNAQANAFLAVPSNFKATTEEETSNAYLRAKLDDSVTLAEIETQREGEPERTDDTGIIFNTRGYTRKAIIHFKGDTGDQVSVILSPFLGVAGFWKIMSLLRMIG</sequence>
<dbReference type="AlphaFoldDB" id="A0A3S3QJ50"/>
<protein>
    <submittedName>
        <fullName evidence="2">General secretion pathway protein H</fullName>
    </submittedName>
</protein>
<dbReference type="InterPro" id="IPR012902">
    <property type="entry name" value="N_methyl_site"/>
</dbReference>
<feature type="transmembrane region" description="Helical" evidence="1">
    <location>
        <begin position="12"/>
        <end position="30"/>
    </location>
</feature>
<evidence type="ECO:0000313" key="2">
    <source>
        <dbReference type="EMBL" id="RWX45883.1"/>
    </source>
</evidence>
<dbReference type="InterPro" id="IPR045584">
    <property type="entry name" value="Pilin-like"/>
</dbReference>
<dbReference type="SUPFAM" id="SSF54523">
    <property type="entry name" value="Pili subunits"/>
    <property type="match status" value="1"/>
</dbReference>
<dbReference type="Proteomes" id="UP000287853">
    <property type="component" value="Unassembled WGS sequence"/>
</dbReference>
<dbReference type="NCBIfam" id="TIGR02532">
    <property type="entry name" value="IV_pilin_GFxxxE"/>
    <property type="match status" value="1"/>
</dbReference>
<dbReference type="PROSITE" id="PS00409">
    <property type="entry name" value="PROKAR_NTER_METHYL"/>
    <property type="match status" value="1"/>
</dbReference>